<dbReference type="EMBL" id="LAZR01026844">
    <property type="protein sequence ID" value="KKL67481.1"/>
    <property type="molecule type" value="Genomic_DNA"/>
</dbReference>
<dbReference type="AlphaFoldDB" id="A0A0F9EMJ6"/>
<organism evidence="1">
    <name type="scientific">marine sediment metagenome</name>
    <dbReference type="NCBI Taxonomy" id="412755"/>
    <lineage>
        <taxon>unclassified sequences</taxon>
        <taxon>metagenomes</taxon>
        <taxon>ecological metagenomes</taxon>
    </lineage>
</organism>
<comment type="caution">
    <text evidence="1">The sequence shown here is derived from an EMBL/GenBank/DDBJ whole genome shotgun (WGS) entry which is preliminary data.</text>
</comment>
<proteinExistence type="predicted"/>
<sequence>MRKVNRVPVTGAPLPETYEDYVPMAIE</sequence>
<protein>
    <submittedName>
        <fullName evidence="1">Uncharacterized protein</fullName>
    </submittedName>
</protein>
<name>A0A0F9EMJ6_9ZZZZ</name>
<gene>
    <name evidence="1" type="ORF">LCGC14_2134540</name>
</gene>
<reference evidence="1" key="1">
    <citation type="journal article" date="2015" name="Nature">
        <title>Complex archaea that bridge the gap between prokaryotes and eukaryotes.</title>
        <authorList>
            <person name="Spang A."/>
            <person name="Saw J.H."/>
            <person name="Jorgensen S.L."/>
            <person name="Zaremba-Niedzwiedzka K."/>
            <person name="Martijn J."/>
            <person name="Lind A.E."/>
            <person name="van Eijk R."/>
            <person name="Schleper C."/>
            <person name="Guy L."/>
            <person name="Ettema T.J."/>
        </authorList>
    </citation>
    <scope>NUCLEOTIDE SEQUENCE</scope>
</reference>
<accession>A0A0F9EMJ6</accession>
<evidence type="ECO:0000313" key="1">
    <source>
        <dbReference type="EMBL" id="KKL67481.1"/>
    </source>
</evidence>
<feature type="non-terminal residue" evidence="1">
    <location>
        <position position="27"/>
    </location>
</feature>